<reference evidence="4" key="1">
    <citation type="journal article" date="2021" name="Proc. Natl. Acad. Sci. U.S.A.">
        <title>Three genomes in the algal genus Volvox reveal the fate of a haploid sex-determining region after a transition to homothallism.</title>
        <authorList>
            <person name="Yamamoto K."/>
            <person name="Hamaji T."/>
            <person name="Kawai-Toyooka H."/>
            <person name="Matsuzaki R."/>
            <person name="Takahashi F."/>
            <person name="Nishimura Y."/>
            <person name="Kawachi M."/>
            <person name="Noguchi H."/>
            <person name="Minakuchi Y."/>
            <person name="Umen J.G."/>
            <person name="Toyoda A."/>
            <person name="Nozaki H."/>
        </authorList>
    </citation>
    <scope>NUCLEOTIDE SEQUENCE</scope>
    <source>
        <strain evidence="4">NIES-3785</strain>
    </source>
</reference>
<evidence type="ECO:0000256" key="3">
    <source>
        <dbReference type="SAM" id="SignalP"/>
    </source>
</evidence>
<name>A0A8J4GF21_9CHLO</name>
<feature type="compositionally biased region" description="Basic residues" evidence="1">
    <location>
        <begin position="402"/>
        <end position="411"/>
    </location>
</feature>
<keyword evidence="2" id="KW-1133">Transmembrane helix</keyword>
<keyword evidence="3" id="KW-0732">Signal</keyword>
<dbReference type="EMBL" id="BNCQ01000019">
    <property type="protein sequence ID" value="GIM05614.1"/>
    <property type="molecule type" value="Genomic_DNA"/>
</dbReference>
<evidence type="ECO:0000313" key="5">
    <source>
        <dbReference type="Proteomes" id="UP000722791"/>
    </source>
</evidence>
<protein>
    <submittedName>
        <fullName evidence="4">Uncharacterized protein</fullName>
    </submittedName>
</protein>
<proteinExistence type="predicted"/>
<keyword evidence="2" id="KW-0812">Transmembrane</keyword>
<evidence type="ECO:0000256" key="2">
    <source>
        <dbReference type="SAM" id="Phobius"/>
    </source>
</evidence>
<evidence type="ECO:0000313" key="4">
    <source>
        <dbReference type="EMBL" id="GIM05614.1"/>
    </source>
</evidence>
<comment type="caution">
    <text evidence="4">The sequence shown here is derived from an EMBL/GenBank/DDBJ whole genome shotgun (WGS) entry which is preliminary data.</text>
</comment>
<feature type="transmembrane region" description="Helical" evidence="2">
    <location>
        <begin position="289"/>
        <end position="313"/>
    </location>
</feature>
<sequence>MQARTAYVLVALLVCLSYLHVASEGGTATVSTTRDLLAAFGNASVNEIILNDTLVLDGSIWNSSAGISANITRSLNLSAEPNRLNSKTYVLLDFNNLDAIFSLAQGCVLRFVGLEIRNHLERRGTFFKPLRQSVGAYVEFRSCLLRRRAGFPAAAEVINLHATHRPATPDGRRPVQECSVQQNLSYSTTDSTARVNVTEAVWLEDFATVVAEDSSLAFQGHQYGGYTYTAIQSYDVADSVVPQSCLDTAPGDKCLFILLQQLEPPNPTSSPSPSSPPTTTSRWSHHAEVIIACSAAAAAVLVMAVVVAALVLVRRRRCRQGGRSSHRRYGCFLFNIKHLRSVGLQSRSKEGAGINAAAASAAGGAVATDVVVDGGGGSGGGGGGLVGDGFLNGEDEEEQQRRWQRRRRRRLRGADDQGDVEARLPPTDYCYSSTAGPQSVLAGVARADDLLVSASAAAGPGGAVTSSSRLAGISRYAPGATVADVCAAADGSSNGDCDSGCVFLGLDQGQRLPDWLQSALIEQQQDVGFTSRRRGLLSAGVAASLTRSPTFQPLSLRG</sequence>
<accession>A0A8J4GF21</accession>
<organism evidence="4 5">
    <name type="scientific">Volvox reticuliferus</name>
    <dbReference type="NCBI Taxonomy" id="1737510"/>
    <lineage>
        <taxon>Eukaryota</taxon>
        <taxon>Viridiplantae</taxon>
        <taxon>Chlorophyta</taxon>
        <taxon>core chlorophytes</taxon>
        <taxon>Chlorophyceae</taxon>
        <taxon>CS clade</taxon>
        <taxon>Chlamydomonadales</taxon>
        <taxon>Volvocaceae</taxon>
        <taxon>Volvox</taxon>
    </lineage>
</organism>
<dbReference type="Proteomes" id="UP000722791">
    <property type="component" value="Unassembled WGS sequence"/>
</dbReference>
<feature type="chain" id="PRO_5035220402" evidence="3">
    <location>
        <begin position="25"/>
        <end position="558"/>
    </location>
</feature>
<dbReference type="AlphaFoldDB" id="A0A8J4GF21"/>
<feature type="region of interest" description="Disordered" evidence="1">
    <location>
        <begin position="391"/>
        <end position="425"/>
    </location>
</feature>
<gene>
    <name evidence="4" type="ORF">Vretimale_10076</name>
</gene>
<evidence type="ECO:0000256" key="1">
    <source>
        <dbReference type="SAM" id="MobiDB-lite"/>
    </source>
</evidence>
<feature type="signal peptide" evidence="3">
    <location>
        <begin position="1"/>
        <end position="24"/>
    </location>
</feature>
<feature type="non-terminal residue" evidence="4">
    <location>
        <position position="1"/>
    </location>
</feature>
<keyword evidence="2" id="KW-0472">Membrane</keyword>